<dbReference type="InterPro" id="IPR016039">
    <property type="entry name" value="Thiolase-like"/>
</dbReference>
<comment type="function">
    <text evidence="5">Catalyzes the condensation of acetyl-CoA with acetoacetyl-CoA to form HMG-CoA.</text>
</comment>
<evidence type="ECO:0000256" key="3">
    <source>
        <dbReference type="PIRSR" id="PIRSR610122-1"/>
    </source>
</evidence>
<keyword evidence="2 5" id="KW-0808">Transferase</keyword>
<dbReference type="CDD" id="cd00827">
    <property type="entry name" value="init_cond_enzymes"/>
    <property type="match status" value="1"/>
</dbReference>
<name>A0A4Q0A181_9FUNG</name>
<dbReference type="Pfam" id="PF01154">
    <property type="entry name" value="HMG_CoA_synt_N"/>
    <property type="match status" value="1"/>
</dbReference>
<dbReference type="PANTHER" id="PTHR43323:SF2">
    <property type="entry name" value="HYDROXYMETHYLGLUTARYL-COA SYNTHASE"/>
    <property type="match status" value="1"/>
</dbReference>
<dbReference type="InterPro" id="IPR013746">
    <property type="entry name" value="HMG_CoA_synt_C_dom"/>
</dbReference>
<dbReference type="InterPro" id="IPR010122">
    <property type="entry name" value="HMG_CoA_synthase_euk"/>
</dbReference>
<accession>A0A4Q0A181</accession>
<dbReference type="FunFam" id="3.40.47.10:FF:000008">
    <property type="entry name" value="3-hydroxy-3-methylglutaryl coenzyme A synthase"/>
    <property type="match status" value="1"/>
</dbReference>
<sequence>MTVYTTNGSTRPSDVGIQGIEVYFPRRYVDQAELEQFDGVSTGKYTIGLGQSKMAFSDDREDIASFCLTAVQSFMEKYQIDYKDIGRLEVGTETIVDKSKSTKTVLMQLFRESGNYAVEGVDTTNACYGGTSALFNAIHWVESSHWDGRLALVVAADIAVYAKGNARPSGGAGAVVMLVGPNAPLVMEAGLRSTYMDHLYDFYKPDLSSEFPEVDGPLSVVSYVKSVDACYRGFLKNVERVDGIKQASLENAADYMIFHSPYTKQVVKGLARMGYVDYTLQPDAPQFETAQAFREVSEEQSYTLKDIEKTFVGLTKSIYTKKVNPSLLAARDIGNSYCASLYFGLASLVSEVPSEQLAGRRIAAFSYGSGSAASMFSFRVKGSTAQMAKNLSLRDRLDSRTKVAPDAFDHIMSLRESTHQLRDYKPVGALESLFPGTYYLENIDSKFRREYKRVESN</sequence>
<dbReference type="PANTHER" id="PTHR43323">
    <property type="entry name" value="3-HYDROXY-3-METHYLGLUTARYL COENZYME A SYNTHASE"/>
    <property type="match status" value="1"/>
</dbReference>
<protein>
    <recommendedName>
        <fullName evidence="5">Hydroxymethylglutaryl-CoA synthase</fullName>
        <shortName evidence="5">HMG-CoA synthase</shortName>
        <ecNumber evidence="5">2.3.3.10</ecNumber>
    </recommendedName>
    <alternativeName>
        <fullName evidence="5">3-hydroxy-3-methylglutaryl coenzyme A synthase</fullName>
    </alternativeName>
</protein>
<evidence type="ECO:0000256" key="2">
    <source>
        <dbReference type="ARBA" id="ARBA00022679"/>
    </source>
</evidence>
<evidence type="ECO:0000256" key="4">
    <source>
        <dbReference type="PIRSR" id="PIRSR610122-2"/>
    </source>
</evidence>
<feature type="domain" description="Hydroxymethylglutaryl-coenzyme A synthase N-terminal" evidence="6">
    <location>
        <begin position="11"/>
        <end position="184"/>
    </location>
</feature>
<evidence type="ECO:0000259" key="7">
    <source>
        <dbReference type="Pfam" id="PF08540"/>
    </source>
</evidence>
<feature type="active site" description="Proton donor/acceptor" evidence="3">
    <location>
        <position position="259"/>
    </location>
</feature>
<dbReference type="NCBIfam" id="TIGR01833">
    <property type="entry name" value="HMG-CoA-S_euk"/>
    <property type="match status" value="1"/>
</dbReference>
<feature type="active site" description="Proton donor/acceptor" evidence="3">
    <location>
        <position position="93"/>
    </location>
</feature>
<dbReference type="OrthoDB" id="1269963at2759"/>
<dbReference type="GO" id="GO:0006696">
    <property type="term" value="P:ergosterol biosynthetic process"/>
    <property type="evidence" value="ECO:0007669"/>
    <property type="project" value="TreeGrafter"/>
</dbReference>
<dbReference type="GO" id="GO:0004421">
    <property type="term" value="F:hydroxymethylglutaryl-CoA synthase activity"/>
    <property type="evidence" value="ECO:0007669"/>
    <property type="project" value="UniProtKB-EC"/>
</dbReference>
<feature type="binding site" evidence="4">
    <location>
        <position position="264"/>
    </location>
    <ligand>
        <name>CoA</name>
        <dbReference type="ChEBI" id="CHEBI:57287"/>
    </ligand>
</feature>
<gene>
    <name evidence="8" type="ORF">BJ085DRAFT_41525</name>
</gene>
<dbReference type="GO" id="GO:0010142">
    <property type="term" value="P:farnesyl diphosphate biosynthetic process, mevalonate pathway"/>
    <property type="evidence" value="ECO:0007669"/>
    <property type="project" value="InterPro"/>
</dbReference>
<comment type="catalytic activity">
    <reaction evidence="5">
        <text>acetoacetyl-CoA + acetyl-CoA + H2O = (3S)-3-hydroxy-3-methylglutaryl-CoA + CoA + H(+)</text>
        <dbReference type="Rhea" id="RHEA:10188"/>
        <dbReference type="ChEBI" id="CHEBI:15377"/>
        <dbReference type="ChEBI" id="CHEBI:15378"/>
        <dbReference type="ChEBI" id="CHEBI:43074"/>
        <dbReference type="ChEBI" id="CHEBI:57286"/>
        <dbReference type="ChEBI" id="CHEBI:57287"/>
        <dbReference type="ChEBI" id="CHEBI:57288"/>
        <dbReference type="EC" id="2.3.3.10"/>
    </reaction>
</comment>
<organism evidence="8 9">
    <name type="scientific">Dimargaris cristalligena</name>
    <dbReference type="NCBI Taxonomy" id="215637"/>
    <lineage>
        <taxon>Eukaryota</taxon>
        <taxon>Fungi</taxon>
        <taxon>Fungi incertae sedis</taxon>
        <taxon>Zoopagomycota</taxon>
        <taxon>Kickxellomycotina</taxon>
        <taxon>Dimargaritomycetes</taxon>
        <taxon>Dimargaritales</taxon>
        <taxon>Dimargaritaceae</taxon>
        <taxon>Dimargaris</taxon>
    </lineage>
</organism>
<dbReference type="EMBL" id="ML002244">
    <property type="protein sequence ID" value="RKP39784.1"/>
    <property type="molecule type" value="Genomic_DNA"/>
</dbReference>
<dbReference type="GO" id="GO:0006084">
    <property type="term" value="P:acetyl-CoA metabolic process"/>
    <property type="evidence" value="ECO:0007669"/>
    <property type="project" value="InterPro"/>
</dbReference>
<evidence type="ECO:0000256" key="1">
    <source>
        <dbReference type="ARBA" id="ARBA00007061"/>
    </source>
</evidence>
<evidence type="ECO:0000259" key="6">
    <source>
        <dbReference type="Pfam" id="PF01154"/>
    </source>
</evidence>
<dbReference type="Pfam" id="PF08540">
    <property type="entry name" value="HMG_CoA_synt_C"/>
    <property type="match status" value="1"/>
</dbReference>
<proteinExistence type="inferred from homology"/>
<feature type="binding site" evidence="4">
    <location>
        <position position="219"/>
    </location>
    <ligand>
        <name>CoA</name>
        <dbReference type="ChEBI" id="CHEBI:57287"/>
    </ligand>
</feature>
<feature type="binding site" evidence="4">
    <location>
        <position position="268"/>
    </location>
    <ligand>
        <name>CoA</name>
        <dbReference type="ChEBI" id="CHEBI:57287"/>
    </ligand>
</feature>
<dbReference type="InterPro" id="IPR013528">
    <property type="entry name" value="HMG_CoA_synth_N"/>
</dbReference>
<evidence type="ECO:0000313" key="9">
    <source>
        <dbReference type="Proteomes" id="UP000268162"/>
    </source>
</evidence>
<reference evidence="9" key="1">
    <citation type="journal article" date="2018" name="Nat. Microbiol.">
        <title>Leveraging single-cell genomics to expand the fungal tree of life.</title>
        <authorList>
            <person name="Ahrendt S.R."/>
            <person name="Quandt C.A."/>
            <person name="Ciobanu D."/>
            <person name="Clum A."/>
            <person name="Salamov A."/>
            <person name="Andreopoulos B."/>
            <person name="Cheng J.F."/>
            <person name="Woyke T."/>
            <person name="Pelin A."/>
            <person name="Henrissat B."/>
            <person name="Reynolds N.K."/>
            <person name="Benny G.L."/>
            <person name="Smith M.E."/>
            <person name="James T.Y."/>
            <person name="Grigoriev I.V."/>
        </authorList>
    </citation>
    <scope>NUCLEOTIDE SEQUENCE [LARGE SCALE GENOMIC DNA]</scope>
    <source>
        <strain evidence="9">RSA 468</strain>
    </source>
</reference>
<comment type="similarity">
    <text evidence="1 5">Belongs to the thiolase-like superfamily. HMG-CoA synthase family.</text>
</comment>
<feature type="active site" description="Acyl-thioester intermediate" evidence="3">
    <location>
        <position position="127"/>
    </location>
</feature>
<dbReference type="EC" id="2.3.3.10" evidence="5"/>
<dbReference type="STRING" id="215637.A0A4Q0A181"/>
<feature type="domain" description="Hydroxymethylglutaryl-coenzyme A synthase C-terminal" evidence="7">
    <location>
        <begin position="185"/>
        <end position="453"/>
    </location>
</feature>
<dbReference type="AlphaFoldDB" id="A0A4Q0A181"/>
<keyword evidence="9" id="KW-1185">Reference proteome</keyword>
<dbReference type="Gene3D" id="3.40.47.10">
    <property type="match status" value="1"/>
</dbReference>
<dbReference type="SUPFAM" id="SSF53901">
    <property type="entry name" value="Thiolase-like"/>
    <property type="match status" value="2"/>
</dbReference>
<evidence type="ECO:0000256" key="5">
    <source>
        <dbReference type="RuleBase" id="RU364071"/>
    </source>
</evidence>
<evidence type="ECO:0000313" key="8">
    <source>
        <dbReference type="EMBL" id="RKP39784.1"/>
    </source>
</evidence>
<feature type="binding site" evidence="4">
    <location>
        <position position="165"/>
    </location>
    <ligand>
        <name>CoA</name>
        <dbReference type="ChEBI" id="CHEBI:57287"/>
    </ligand>
</feature>
<dbReference type="Proteomes" id="UP000268162">
    <property type="component" value="Unassembled WGS sequence"/>
</dbReference>